<dbReference type="InterPro" id="IPR009061">
    <property type="entry name" value="DNA-bd_dom_put_sf"/>
</dbReference>
<evidence type="ECO:0000259" key="2">
    <source>
        <dbReference type="Pfam" id="PF12728"/>
    </source>
</evidence>
<dbReference type="GO" id="GO:0003677">
    <property type="term" value="F:DNA binding"/>
    <property type="evidence" value="ECO:0007669"/>
    <property type="project" value="InterPro"/>
</dbReference>
<keyword evidence="4" id="KW-1185">Reference proteome</keyword>
<dbReference type="PANTHER" id="PTHR38431">
    <property type="entry name" value="BLL2305 PROTEIN"/>
    <property type="match status" value="1"/>
</dbReference>
<organism evidence="3 4">
    <name type="scientific">Lucifera butyrica</name>
    <dbReference type="NCBI Taxonomy" id="1351585"/>
    <lineage>
        <taxon>Bacteria</taxon>
        <taxon>Bacillati</taxon>
        <taxon>Bacillota</taxon>
        <taxon>Negativicutes</taxon>
        <taxon>Veillonellales</taxon>
        <taxon>Veillonellaceae</taxon>
        <taxon>Lucifera</taxon>
    </lineage>
</organism>
<dbReference type="SUPFAM" id="SSF46955">
    <property type="entry name" value="Putative DNA-binding domain"/>
    <property type="match status" value="1"/>
</dbReference>
<accession>A0A498RF45</accession>
<dbReference type="NCBIfam" id="TIGR01764">
    <property type="entry name" value="excise"/>
    <property type="match status" value="1"/>
</dbReference>
<dbReference type="Gene3D" id="3.40.190.10">
    <property type="entry name" value="Periplasmic binding protein-like II"/>
    <property type="match status" value="1"/>
</dbReference>
<protein>
    <recommendedName>
        <fullName evidence="5">Helix-turn-helix domain-containing protein</fullName>
    </recommendedName>
</protein>
<dbReference type="SUPFAM" id="SSF53850">
    <property type="entry name" value="Periplasmic binding protein-like II"/>
    <property type="match status" value="1"/>
</dbReference>
<sequence length="309" mass="34476">MADTTLRTPEEVAKILKISRFTVYELIKRGELPAYRIGRSMRIEAADLEKYKQQSKQGVASATVIPAPEKNTLPLTGLILCGQDTILDVLASHLEARLNSNRVLRRYIGSIGGLIALYNESVNVATAHLWDGDSGEYNIPYVRRYLPGRKALVVNLVYRIEGFYVAPGNPKGIADWPDLTRPDISFVNREPGAGARVLLDEKLRQLDIDSSLISGYDRKEMSHLAVASCVARGDADVGIGTEKAAMQVENVEFIPLQKERYDLVMLRQNFIKPEFEVLMSILRSAEFRREVDGMGGYDTSRMGEIIAEV</sequence>
<feature type="domain" description="PBP" evidence="1">
    <location>
        <begin position="91"/>
        <end position="283"/>
    </location>
</feature>
<dbReference type="OrthoDB" id="9802127at2"/>
<feature type="domain" description="Helix-turn-helix" evidence="2">
    <location>
        <begin position="8"/>
        <end position="54"/>
    </location>
</feature>
<dbReference type="Pfam" id="PF12727">
    <property type="entry name" value="PBP_like"/>
    <property type="match status" value="1"/>
</dbReference>
<proteinExistence type="predicted"/>
<evidence type="ECO:0000259" key="1">
    <source>
        <dbReference type="Pfam" id="PF12727"/>
    </source>
</evidence>
<dbReference type="Proteomes" id="UP000277811">
    <property type="component" value="Unassembled WGS sequence"/>
</dbReference>
<dbReference type="EMBL" id="UPPP01000127">
    <property type="protein sequence ID" value="VBB09567.1"/>
    <property type="molecule type" value="Genomic_DNA"/>
</dbReference>
<gene>
    <name evidence="3" type="ORF">LUCI_4862</name>
</gene>
<dbReference type="AlphaFoldDB" id="A0A498RF45"/>
<evidence type="ECO:0008006" key="5">
    <source>
        <dbReference type="Google" id="ProtNLM"/>
    </source>
</evidence>
<reference evidence="3 4" key="1">
    <citation type="submission" date="2018-06" db="EMBL/GenBank/DDBJ databases">
        <authorList>
            <person name="Strepis N."/>
        </authorList>
    </citation>
    <scope>NUCLEOTIDE SEQUENCE [LARGE SCALE GENOMIC DNA]</scope>
    <source>
        <strain evidence="3">LUCI</strain>
    </source>
</reference>
<dbReference type="Pfam" id="PF12728">
    <property type="entry name" value="HTH_17"/>
    <property type="match status" value="1"/>
</dbReference>
<evidence type="ECO:0000313" key="3">
    <source>
        <dbReference type="EMBL" id="VBB09567.1"/>
    </source>
</evidence>
<dbReference type="InterPro" id="IPR010093">
    <property type="entry name" value="SinI_DNA-bd"/>
</dbReference>
<evidence type="ECO:0000313" key="4">
    <source>
        <dbReference type="Proteomes" id="UP000277811"/>
    </source>
</evidence>
<name>A0A498RF45_9FIRM</name>
<dbReference type="InterPro" id="IPR024370">
    <property type="entry name" value="PBP_domain"/>
</dbReference>
<dbReference type="InterPro" id="IPR041657">
    <property type="entry name" value="HTH_17"/>
</dbReference>
<dbReference type="PANTHER" id="PTHR38431:SF1">
    <property type="entry name" value="BLL2305 PROTEIN"/>
    <property type="match status" value="1"/>
</dbReference>
<dbReference type="RefSeq" id="WP_122630345.1">
    <property type="nucleotide sequence ID" value="NZ_UPPP01000127.1"/>
</dbReference>